<dbReference type="Pfam" id="PF03772">
    <property type="entry name" value="Competence"/>
    <property type="match status" value="1"/>
</dbReference>
<evidence type="ECO:0000256" key="2">
    <source>
        <dbReference type="ARBA" id="ARBA00022475"/>
    </source>
</evidence>
<dbReference type="NCBIfam" id="TIGR00360">
    <property type="entry name" value="ComEC_N-term"/>
    <property type="match status" value="1"/>
</dbReference>
<sequence>MKIRDIFFWVVCFFLVGVLVASAAHNFTQAYLISILIIALLVAMLFAATHFLLLPLPRGVVAISLAMFLGAGYFFTFNYFQQDPAIIFDKKVEITGTITEAEQRLNSQVLRIDNIQFTTSRYPEFRYGDKIKVLGIITRPEGEFADYYQKEGILGLIGFPKAELLSHETAPSIKGTLFKIKDYFIGSFKKVLPFEQAAFLSGLTLGDTSEFSDEFKEKLRLTGTTHLVALSGYNISIIIRYVGGFFALWWVTKKWRLPLSILVVIGFVVMTGAEPSVVRAAIMAMILILADRVGRVAYIPNVMATAALAMTLINPKILAFDIGFQLSFVALVGLIYLEPWLRKKFKVKNEPGFFSWRSNFWTTTSAQLAVLPIIIYHFGFISPVSILTNVLLLEFIPITMGLGFFIGFAAIVGYWFSWVIALPVQVFLGYELTIIGIFSKILSILM</sequence>
<evidence type="ECO:0000256" key="3">
    <source>
        <dbReference type="ARBA" id="ARBA00022692"/>
    </source>
</evidence>
<dbReference type="EMBL" id="LCOK01000009">
    <property type="protein sequence ID" value="KKU76975.1"/>
    <property type="molecule type" value="Genomic_DNA"/>
</dbReference>
<keyword evidence="2" id="KW-1003">Cell membrane</keyword>
<name>A0A0G1W3U9_9BACT</name>
<keyword evidence="3 6" id="KW-0812">Transmembrane</keyword>
<gene>
    <name evidence="8" type="ORF">UY02_C0009G0004</name>
</gene>
<organism evidence="8 9">
    <name type="scientific">Candidatus Giovannonibacteria bacterium GW2011_GWB1_47_6b</name>
    <dbReference type="NCBI Taxonomy" id="1618655"/>
    <lineage>
        <taxon>Bacteria</taxon>
        <taxon>Candidatus Giovannoniibacteriota</taxon>
    </lineage>
</organism>
<feature type="transmembrane region" description="Helical" evidence="6">
    <location>
        <begin position="358"/>
        <end position="378"/>
    </location>
</feature>
<keyword evidence="4 6" id="KW-1133">Transmembrane helix</keyword>
<feature type="transmembrane region" description="Helical" evidence="6">
    <location>
        <begin position="59"/>
        <end position="80"/>
    </location>
</feature>
<dbReference type="InterPro" id="IPR004477">
    <property type="entry name" value="ComEC_N"/>
</dbReference>
<dbReference type="PANTHER" id="PTHR30619:SF7">
    <property type="entry name" value="BETA-LACTAMASE DOMAIN PROTEIN"/>
    <property type="match status" value="1"/>
</dbReference>
<evidence type="ECO:0000256" key="1">
    <source>
        <dbReference type="ARBA" id="ARBA00004651"/>
    </source>
</evidence>
<feature type="domain" description="ComEC/Rec2-related protein" evidence="7">
    <location>
        <begin position="203"/>
        <end position="440"/>
    </location>
</feature>
<proteinExistence type="predicted"/>
<reference evidence="8 9" key="1">
    <citation type="journal article" date="2015" name="Nature">
        <title>rRNA introns, odd ribosomes, and small enigmatic genomes across a large radiation of phyla.</title>
        <authorList>
            <person name="Brown C.T."/>
            <person name="Hug L.A."/>
            <person name="Thomas B.C."/>
            <person name="Sharon I."/>
            <person name="Castelle C.J."/>
            <person name="Singh A."/>
            <person name="Wilkins M.J."/>
            <person name="Williams K.H."/>
            <person name="Banfield J.F."/>
        </authorList>
    </citation>
    <scope>NUCLEOTIDE SEQUENCE [LARGE SCALE GENOMIC DNA]</scope>
</reference>
<dbReference type="PANTHER" id="PTHR30619">
    <property type="entry name" value="DNA INTERNALIZATION/COMPETENCE PROTEIN COMEC/REC2"/>
    <property type="match status" value="1"/>
</dbReference>
<feature type="transmembrane region" description="Helical" evidence="6">
    <location>
        <begin position="6"/>
        <end position="24"/>
    </location>
</feature>
<evidence type="ECO:0000313" key="9">
    <source>
        <dbReference type="Proteomes" id="UP000034682"/>
    </source>
</evidence>
<comment type="caution">
    <text evidence="8">The sequence shown here is derived from an EMBL/GenBank/DDBJ whole genome shotgun (WGS) entry which is preliminary data.</text>
</comment>
<feature type="transmembrane region" description="Helical" evidence="6">
    <location>
        <begin position="296"/>
        <end position="313"/>
    </location>
</feature>
<evidence type="ECO:0000313" key="8">
    <source>
        <dbReference type="EMBL" id="KKU76975.1"/>
    </source>
</evidence>
<comment type="subcellular location">
    <subcellularLocation>
        <location evidence="1">Cell membrane</location>
        <topology evidence="1">Multi-pass membrane protein</topology>
    </subcellularLocation>
</comment>
<evidence type="ECO:0000256" key="5">
    <source>
        <dbReference type="ARBA" id="ARBA00023136"/>
    </source>
</evidence>
<evidence type="ECO:0000259" key="7">
    <source>
        <dbReference type="Pfam" id="PF03772"/>
    </source>
</evidence>
<evidence type="ECO:0000256" key="4">
    <source>
        <dbReference type="ARBA" id="ARBA00022989"/>
    </source>
</evidence>
<dbReference type="InterPro" id="IPR052159">
    <property type="entry name" value="Competence_DNA_uptake"/>
</dbReference>
<accession>A0A0G1W3U9</accession>
<feature type="transmembrane region" description="Helical" evidence="6">
    <location>
        <begin position="31"/>
        <end position="53"/>
    </location>
</feature>
<protein>
    <submittedName>
        <fullName evidence="8">Internalization-related competence protein ComEC/Rec2 protein</fullName>
    </submittedName>
</protein>
<feature type="transmembrane region" description="Helical" evidence="6">
    <location>
        <begin position="257"/>
        <end position="289"/>
    </location>
</feature>
<dbReference type="GO" id="GO:0005886">
    <property type="term" value="C:plasma membrane"/>
    <property type="evidence" value="ECO:0007669"/>
    <property type="project" value="UniProtKB-SubCell"/>
</dbReference>
<dbReference type="AlphaFoldDB" id="A0A0G1W3U9"/>
<dbReference type="Proteomes" id="UP000034682">
    <property type="component" value="Unassembled WGS sequence"/>
</dbReference>
<evidence type="ECO:0000256" key="6">
    <source>
        <dbReference type="SAM" id="Phobius"/>
    </source>
</evidence>
<keyword evidence="5 6" id="KW-0472">Membrane</keyword>
<feature type="transmembrane region" description="Helical" evidence="6">
    <location>
        <begin position="390"/>
        <end position="415"/>
    </location>
</feature>
<feature type="transmembrane region" description="Helical" evidence="6">
    <location>
        <begin position="227"/>
        <end position="251"/>
    </location>
</feature>
<feature type="transmembrane region" description="Helical" evidence="6">
    <location>
        <begin position="319"/>
        <end position="337"/>
    </location>
</feature>